<proteinExistence type="predicted"/>
<evidence type="ECO:0000313" key="1">
    <source>
        <dbReference type="EMBL" id="KAH7851191.1"/>
    </source>
</evidence>
<gene>
    <name evidence="1" type="ORF">Vadar_008392</name>
</gene>
<dbReference type="Proteomes" id="UP000828048">
    <property type="component" value="Chromosome 8"/>
</dbReference>
<accession>A0ACB7YCU6</accession>
<keyword evidence="2" id="KW-1185">Reference proteome</keyword>
<sequence length="161" mass="17964">MGCLGNAVVDIVKPPVNFTGRLEISKLTYTMINEKKMDDILKQDVDLLHTLTRFMPKGCIKWSRNTYIGEEGTQGVSGSDSWCLDRRGSHPYRCYSSTMSPQDQSLREHCDAHDPPTLIQNATASQPPHHCGSWPANVPWIVKRNGNESRADGKKGHKGKS</sequence>
<reference evidence="1 2" key="1">
    <citation type="journal article" date="2021" name="Hortic Res">
        <title>High-quality reference genome and annotation aids understanding of berry development for evergreen blueberry (Vaccinium darrowii).</title>
        <authorList>
            <person name="Yu J."/>
            <person name="Hulse-Kemp A.M."/>
            <person name="Babiker E."/>
            <person name="Staton M."/>
        </authorList>
    </citation>
    <scope>NUCLEOTIDE SEQUENCE [LARGE SCALE GENOMIC DNA]</scope>
    <source>
        <strain evidence="2">cv. NJ 8807/NJ 8810</strain>
        <tissue evidence="1">Young leaf</tissue>
    </source>
</reference>
<organism evidence="1 2">
    <name type="scientific">Vaccinium darrowii</name>
    <dbReference type="NCBI Taxonomy" id="229202"/>
    <lineage>
        <taxon>Eukaryota</taxon>
        <taxon>Viridiplantae</taxon>
        <taxon>Streptophyta</taxon>
        <taxon>Embryophyta</taxon>
        <taxon>Tracheophyta</taxon>
        <taxon>Spermatophyta</taxon>
        <taxon>Magnoliopsida</taxon>
        <taxon>eudicotyledons</taxon>
        <taxon>Gunneridae</taxon>
        <taxon>Pentapetalae</taxon>
        <taxon>asterids</taxon>
        <taxon>Ericales</taxon>
        <taxon>Ericaceae</taxon>
        <taxon>Vaccinioideae</taxon>
        <taxon>Vaccinieae</taxon>
        <taxon>Vaccinium</taxon>
    </lineage>
</organism>
<comment type="caution">
    <text evidence="1">The sequence shown here is derived from an EMBL/GenBank/DDBJ whole genome shotgun (WGS) entry which is preliminary data.</text>
</comment>
<protein>
    <submittedName>
        <fullName evidence="1">Uncharacterized protein</fullName>
    </submittedName>
</protein>
<name>A0ACB7YCU6_9ERIC</name>
<evidence type="ECO:0000313" key="2">
    <source>
        <dbReference type="Proteomes" id="UP000828048"/>
    </source>
</evidence>
<dbReference type="EMBL" id="CM037158">
    <property type="protein sequence ID" value="KAH7851191.1"/>
    <property type="molecule type" value="Genomic_DNA"/>
</dbReference>